<feature type="compositionally biased region" description="Low complexity" evidence="4">
    <location>
        <begin position="26"/>
        <end position="35"/>
    </location>
</feature>
<reference evidence="6" key="1">
    <citation type="journal article" date="2023" name="IScience">
        <title>Live-bearing cockroach genome reveals convergent evolutionary mechanisms linked to viviparity in insects and beyond.</title>
        <authorList>
            <person name="Fouks B."/>
            <person name="Harrison M.C."/>
            <person name="Mikhailova A.A."/>
            <person name="Marchal E."/>
            <person name="English S."/>
            <person name="Carruthers M."/>
            <person name="Jennings E.C."/>
            <person name="Chiamaka E.L."/>
            <person name="Frigard R.A."/>
            <person name="Pippel M."/>
            <person name="Attardo G.M."/>
            <person name="Benoit J.B."/>
            <person name="Bornberg-Bauer E."/>
            <person name="Tobe S.S."/>
        </authorList>
    </citation>
    <scope>NUCLEOTIDE SEQUENCE</scope>
    <source>
        <strain evidence="6">Stay&amp;Tobe</strain>
    </source>
</reference>
<dbReference type="GO" id="GO:0030154">
    <property type="term" value="P:cell differentiation"/>
    <property type="evidence" value="ECO:0007669"/>
    <property type="project" value="TreeGrafter"/>
</dbReference>
<protein>
    <recommendedName>
        <fullName evidence="5">Homeobox domain-containing protein</fullName>
    </recommendedName>
</protein>
<feature type="DNA-binding region" description="Homeobox" evidence="3">
    <location>
        <begin position="3"/>
        <end position="18"/>
    </location>
</feature>
<organism evidence="6 7">
    <name type="scientific">Diploptera punctata</name>
    <name type="common">Pacific beetle cockroach</name>
    <dbReference type="NCBI Taxonomy" id="6984"/>
    <lineage>
        <taxon>Eukaryota</taxon>
        <taxon>Metazoa</taxon>
        <taxon>Ecdysozoa</taxon>
        <taxon>Arthropoda</taxon>
        <taxon>Hexapoda</taxon>
        <taxon>Insecta</taxon>
        <taxon>Pterygota</taxon>
        <taxon>Neoptera</taxon>
        <taxon>Polyneoptera</taxon>
        <taxon>Dictyoptera</taxon>
        <taxon>Blattodea</taxon>
        <taxon>Blaberoidea</taxon>
        <taxon>Blaberidae</taxon>
        <taxon>Diplopterinae</taxon>
        <taxon>Diploptera</taxon>
    </lineage>
</organism>
<keyword evidence="2" id="KW-0217">Developmental protein</keyword>
<dbReference type="PANTHER" id="PTHR24340:SF41">
    <property type="entry name" value="MUSCLE-SPECIFIC HOMEOBOX PROTEIN TINMAN-RELATED"/>
    <property type="match status" value="1"/>
</dbReference>
<evidence type="ECO:0000256" key="2">
    <source>
        <dbReference type="ARBA" id="ARBA00022473"/>
    </source>
</evidence>
<feature type="region of interest" description="Disordered" evidence="4">
    <location>
        <begin position="18"/>
        <end position="103"/>
    </location>
</feature>
<keyword evidence="7" id="KW-1185">Reference proteome</keyword>
<dbReference type="InterPro" id="IPR009057">
    <property type="entry name" value="Homeodomain-like_sf"/>
</dbReference>
<evidence type="ECO:0000256" key="3">
    <source>
        <dbReference type="PROSITE-ProRule" id="PRU00108"/>
    </source>
</evidence>
<feature type="non-terminal residue" evidence="6">
    <location>
        <position position="1"/>
    </location>
</feature>
<sequence length="354" mass="40119">IRVKIWFQNHRYKCKRQAKEKAMAEQNAQNQAQSSPRRVAVPVLVKDGKPCSGTGDGSVGGAGAGGTHCSHSPASSGLQHQQQQQQQQQHQQHQQQQQQQQSACSSTASLLSNMAYQRQNLAAMGMQHQHQQTANMCSSYLPLQGRACPSDLRNDNLILNPSCHTIFKHGARSQQLSIEASSCKINCFRPSKISRSSHCISHNTHSDSVKLRNRTRTISKQLCLSCDRHVWSYGEYESTSIVFINKCPFQSAVLIICYFDSLQKRRLLRQNRLEILALYSLLYERRVYTCPIFFKTFAMRKSADLGYPSLLRFFKISPSIMSLSRVSIAFLVVNECHVDGLWCWNKIIPLNISR</sequence>
<reference evidence="6" key="2">
    <citation type="submission" date="2023-05" db="EMBL/GenBank/DDBJ databases">
        <authorList>
            <person name="Fouks B."/>
        </authorList>
    </citation>
    <scope>NUCLEOTIDE SEQUENCE</scope>
    <source>
        <strain evidence="6">Stay&amp;Tobe</strain>
        <tissue evidence="6">Testes</tissue>
    </source>
</reference>
<keyword evidence="3" id="KW-0238">DNA-binding</keyword>
<evidence type="ECO:0000259" key="5">
    <source>
        <dbReference type="PROSITE" id="PS50071"/>
    </source>
</evidence>
<evidence type="ECO:0000256" key="1">
    <source>
        <dbReference type="ARBA" id="ARBA00004123"/>
    </source>
</evidence>
<dbReference type="GO" id="GO:0005634">
    <property type="term" value="C:nucleus"/>
    <property type="evidence" value="ECO:0007669"/>
    <property type="project" value="UniProtKB-SubCell"/>
</dbReference>
<dbReference type="InterPro" id="IPR050394">
    <property type="entry name" value="Homeobox_NK-like"/>
</dbReference>
<dbReference type="AlphaFoldDB" id="A0AAD7ZAN7"/>
<feature type="compositionally biased region" description="Gly residues" evidence="4">
    <location>
        <begin position="54"/>
        <end position="66"/>
    </location>
</feature>
<comment type="subcellular location">
    <subcellularLocation>
        <location evidence="1 3">Nucleus</location>
    </subcellularLocation>
</comment>
<dbReference type="InterPro" id="IPR001356">
    <property type="entry name" value="HD"/>
</dbReference>
<evidence type="ECO:0000313" key="6">
    <source>
        <dbReference type="EMBL" id="KAJ9576826.1"/>
    </source>
</evidence>
<feature type="non-terminal residue" evidence="6">
    <location>
        <position position="354"/>
    </location>
</feature>
<feature type="domain" description="Homeobox" evidence="5">
    <location>
        <begin position="1"/>
        <end position="17"/>
    </location>
</feature>
<dbReference type="PROSITE" id="PS50071">
    <property type="entry name" value="HOMEOBOX_2"/>
    <property type="match status" value="1"/>
</dbReference>
<keyword evidence="3" id="KW-0539">Nucleus</keyword>
<dbReference type="GO" id="GO:0000978">
    <property type="term" value="F:RNA polymerase II cis-regulatory region sequence-specific DNA binding"/>
    <property type="evidence" value="ECO:0007669"/>
    <property type="project" value="TreeGrafter"/>
</dbReference>
<accession>A0AAD7ZAN7</accession>
<feature type="compositionally biased region" description="Low complexity" evidence="4">
    <location>
        <begin position="79"/>
        <end position="101"/>
    </location>
</feature>
<dbReference type="Proteomes" id="UP001233999">
    <property type="component" value="Unassembled WGS sequence"/>
</dbReference>
<dbReference type="SUPFAM" id="SSF46689">
    <property type="entry name" value="Homeodomain-like"/>
    <property type="match status" value="1"/>
</dbReference>
<dbReference type="CDD" id="cd00086">
    <property type="entry name" value="homeodomain"/>
    <property type="match status" value="1"/>
</dbReference>
<comment type="caution">
    <text evidence="6">The sequence shown here is derived from an EMBL/GenBank/DDBJ whole genome shotgun (WGS) entry which is preliminary data.</text>
</comment>
<gene>
    <name evidence="6" type="ORF">L9F63_006600</name>
</gene>
<name>A0AAD7ZAN7_DIPPU</name>
<dbReference type="EMBL" id="JASPKZ010009390">
    <property type="protein sequence ID" value="KAJ9576826.1"/>
    <property type="molecule type" value="Genomic_DNA"/>
</dbReference>
<evidence type="ECO:0000256" key="4">
    <source>
        <dbReference type="SAM" id="MobiDB-lite"/>
    </source>
</evidence>
<keyword evidence="3" id="KW-0371">Homeobox</keyword>
<dbReference type="PANTHER" id="PTHR24340">
    <property type="entry name" value="HOMEOBOX PROTEIN NKX"/>
    <property type="match status" value="1"/>
</dbReference>
<evidence type="ECO:0000313" key="7">
    <source>
        <dbReference type="Proteomes" id="UP001233999"/>
    </source>
</evidence>
<proteinExistence type="predicted"/>
<dbReference type="Gene3D" id="1.10.10.60">
    <property type="entry name" value="Homeodomain-like"/>
    <property type="match status" value="1"/>
</dbReference>
<dbReference type="GO" id="GO:0000981">
    <property type="term" value="F:DNA-binding transcription factor activity, RNA polymerase II-specific"/>
    <property type="evidence" value="ECO:0007669"/>
    <property type="project" value="TreeGrafter"/>
</dbReference>